<keyword evidence="2" id="KW-1133">Transmembrane helix</keyword>
<organism evidence="3">
    <name type="scientific">marine sediment metagenome</name>
    <dbReference type="NCBI Taxonomy" id="412755"/>
    <lineage>
        <taxon>unclassified sequences</taxon>
        <taxon>metagenomes</taxon>
        <taxon>ecological metagenomes</taxon>
    </lineage>
</organism>
<evidence type="ECO:0000256" key="1">
    <source>
        <dbReference type="SAM" id="MobiDB-lite"/>
    </source>
</evidence>
<protein>
    <submittedName>
        <fullName evidence="3">Uncharacterized protein</fullName>
    </submittedName>
</protein>
<comment type="caution">
    <text evidence="3">The sequence shown here is derived from an EMBL/GenBank/DDBJ whole genome shotgun (WGS) entry which is preliminary data.</text>
</comment>
<sequence length="65" mass="6815">MPIPPMEFSGSSSATSGATLGGDTTRDRIFRFGSKTVGGDPRFELATAVVIGLAAIAALFIWLKR</sequence>
<dbReference type="AlphaFoldDB" id="A0A0F9G2Q8"/>
<dbReference type="EMBL" id="LAZR01028039">
    <property type="protein sequence ID" value="KKL63815.1"/>
    <property type="molecule type" value="Genomic_DNA"/>
</dbReference>
<feature type="transmembrane region" description="Helical" evidence="2">
    <location>
        <begin position="45"/>
        <end position="63"/>
    </location>
</feature>
<keyword evidence="2" id="KW-0472">Membrane</keyword>
<evidence type="ECO:0000256" key="2">
    <source>
        <dbReference type="SAM" id="Phobius"/>
    </source>
</evidence>
<feature type="region of interest" description="Disordered" evidence="1">
    <location>
        <begin position="1"/>
        <end position="25"/>
    </location>
</feature>
<keyword evidence="2" id="KW-0812">Transmembrane</keyword>
<proteinExistence type="predicted"/>
<evidence type="ECO:0000313" key="3">
    <source>
        <dbReference type="EMBL" id="KKL63815.1"/>
    </source>
</evidence>
<gene>
    <name evidence="3" type="ORF">LCGC14_2171350</name>
</gene>
<reference evidence="3" key="1">
    <citation type="journal article" date="2015" name="Nature">
        <title>Complex archaea that bridge the gap between prokaryotes and eukaryotes.</title>
        <authorList>
            <person name="Spang A."/>
            <person name="Saw J.H."/>
            <person name="Jorgensen S.L."/>
            <person name="Zaremba-Niedzwiedzka K."/>
            <person name="Martijn J."/>
            <person name="Lind A.E."/>
            <person name="van Eijk R."/>
            <person name="Schleper C."/>
            <person name="Guy L."/>
            <person name="Ettema T.J."/>
        </authorList>
    </citation>
    <scope>NUCLEOTIDE SEQUENCE</scope>
</reference>
<accession>A0A0F9G2Q8</accession>
<name>A0A0F9G2Q8_9ZZZZ</name>
<feature type="compositionally biased region" description="Low complexity" evidence="1">
    <location>
        <begin position="9"/>
        <end position="23"/>
    </location>
</feature>